<proteinExistence type="predicted"/>
<dbReference type="EMBL" id="JABBJJ010000104">
    <property type="protein sequence ID" value="NMO17610.1"/>
    <property type="molecule type" value="Genomic_DNA"/>
</dbReference>
<dbReference type="InterPro" id="IPR036097">
    <property type="entry name" value="HisK_dim/P_sf"/>
</dbReference>
<dbReference type="InterPro" id="IPR005467">
    <property type="entry name" value="His_kinase_dom"/>
</dbReference>
<dbReference type="PANTHER" id="PTHR43547">
    <property type="entry name" value="TWO-COMPONENT HISTIDINE KINASE"/>
    <property type="match status" value="1"/>
</dbReference>
<keyword evidence="9" id="KW-0418">Kinase</keyword>
<evidence type="ECO:0000256" key="6">
    <source>
        <dbReference type="ARBA" id="ARBA00022553"/>
    </source>
</evidence>
<dbReference type="CDD" id="cd00130">
    <property type="entry name" value="PAS"/>
    <property type="match status" value="1"/>
</dbReference>
<dbReference type="GO" id="GO:0005886">
    <property type="term" value="C:plasma membrane"/>
    <property type="evidence" value="ECO:0007669"/>
    <property type="project" value="UniProtKB-SubCell"/>
</dbReference>
<keyword evidence="12" id="KW-0472">Membrane</keyword>
<dbReference type="FunFam" id="1.10.287.130:FF:000001">
    <property type="entry name" value="Two-component sensor histidine kinase"/>
    <property type="match status" value="1"/>
</dbReference>
<evidence type="ECO:0000313" key="16">
    <source>
        <dbReference type="Proteomes" id="UP000518300"/>
    </source>
</evidence>
<comment type="catalytic activity">
    <reaction evidence="1">
        <text>ATP + protein L-histidine = ADP + protein N-phospho-L-histidine.</text>
        <dbReference type="EC" id="2.7.13.3"/>
    </reaction>
</comment>
<dbReference type="FunFam" id="3.30.565.10:FF:000023">
    <property type="entry name" value="PAS domain-containing sensor histidine kinase"/>
    <property type="match status" value="1"/>
</dbReference>
<dbReference type="InterPro" id="IPR036890">
    <property type="entry name" value="HATPase_C_sf"/>
</dbReference>
<reference evidence="15 16" key="1">
    <citation type="submission" date="2020-04" db="EMBL/GenBank/DDBJ databases">
        <title>Draft genome of Pyxidicoccus fallax type strain.</title>
        <authorList>
            <person name="Whitworth D.E."/>
        </authorList>
    </citation>
    <scope>NUCLEOTIDE SEQUENCE [LARGE SCALE GENOMIC DNA]</scope>
    <source>
        <strain evidence="15 16">DSM 14698</strain>
    </source>
</reference>
<evidence type="ECO:0000256" key="9">
    <source>
        <dbReference type="ARBA" id="ARBA00022777"/>
    </source>
</evidence>
<dbReference type="PANTHER" id="PTHR43547:SF2">
    <property type="entry name" value="HYBRID SIGNAL TRANSDUCTION HISTIDINE KINASE C"/>
    <property type="match status" value="1"/>
</dbReference>
<dbReference type="GO" id="GO:0000155">
    <property type="term" value="F:phosphorelay sensor kinase activity"/>
    <property type="evidence" value="ECO:0007669"/>
    <property type="project" value="InterPro"/>
</dbReference>
<protein>
    <recommendedName>
        <fullName evidence="4">histidine kinase</fullName>
        <ecNumber evidence="4">2.7.13.3</ecNumber>
    </recommendedName>
</protein>
<feature type="domain" description="Histidine kinase" evidence="13">
    <location>
        <begin position="150"/>
        <end position="369"/>
    </location>
</feature>
<evidence type="ECO:0000256" key="2">
    <source>
        <dbReference type="ARBA" id="ARBA00004236"/>
    </source>
</evidence>
<dbReference type="InterPro" id="IPR035965">
    <property type="entry name" value="PAS-like_dom_sf"/>
</dbReference>
<evidence type="ECO:0000256" key="10">
    <source>
        <dbReference type="ARBA" id="ARBA00022840"/>
    </source>
</evidence>
<keyword evidence="16" id="KW-1185">Reference proteome</keyword>
<evidence type="ECO:0000256" key="3">
    <source>
        <dbReference type="ARBA" id="ARBA00004314"/>
    </source>
</evidence>
<dbReference type="Gene3D" id="3.30.565.10">
    <property type="entry name" value="Histidine kinase-like ATPase, C-terminal domain"/>
    <property type="match status" value="1"/>
</dbReference>
<dbReference type="Gene3D" id="1.10.287.130">
    <property type="match status" value="1"/>
</dbReference>
<dbReference type="Gene3D" id="3.30.450.20">
    <property type="entry name" value="PAS domain"/>
    <property type="match status" value="1"/>
</dbReference>
<evidence type="ECO:0000256" key="11">
    <source>
        <dbReference type="ARBA" id="ARBA00023012"/>
    </source>
</evidence>
<dbReference type="SMART" id="SM00388">
    <property type="entry name" value="HisKA"/>
    <property type="match status" value="1"/>
</dbReference>
<evidence type="ECO:0000313" key="15">
    <source>
        <dbReference type="EMBL" id="NMO17610.1"/>
    </source>
</evidence>
<accession>A0A848LIR6</accession>
<evidence type="ECO:0000256" key="1">
    <source>
        <dbReference type="ARBA" id="ARBA00000085"/>
    </source>
</evidence>
<evidence type="ECO:0000256" key="7">
    <source>
        <dbReference type="ARBA" id="ARBA00022679"/>
    </source>
</evidence>
<dbReference type="InterPro" id="IPR000014">
    <property type="entry name" value="PAS"/>
</dbReference>
<keyword evidence="7" id="KW-0808">Transferase</keyword>
<dbReference type="RefSeq" id="WP_169346891.1">
    <property type="nucleotide sequence ID" value="NZ_JABBJJ010000104.1"/>
</dbReference>
<dbReference type="PROSITE" id="PS50109">
    <property type="entry name" value="HIS_KIN"/>
    <property type="match status" value="1"/>
</dbReference>
<dbReference type="GO" id="GO:0045121">
    <property type="term" value="C:membrane raft"/>
    <property type="evidence" value="ECO:0007669"/>
    <property type="project" value="UniProtKB-SubCell"/>
</dbReference>
<evidence type="ECO:0000256" key="8">
    <source>
        <dbReference type="ARBA" id="ARBA00022741"/>
    </source>
</evidence>
<keyword evidence="11" id="KW-0902">Two-component regulatory system</keyword>
<dbReference type="InterPro" id="IPR004358">
    <property type="entry name" value="Sig_transdc_His_kin-like_C"/>
</dbReference>
<dbReference type="SUPFAM" id="SSF47384">
    <property type="entry name" value="Homodimeric domain of signal transducing histidine kinase"/>
    <property type="match status" value="1"/>
</dbReference>
<dbReference type="Pfam" id="PF02518">
    <property type="entry name" value="HATPase_c"/>
    <property type="match status" value="1"/>
</dbReference>
<dbReference type="SMART" id="SM00387">
    <property type="entry name" value="HATPase_c"/>
    <property type="match status" value="1"/>
</dbReference>
<dbReference type="SUPFAM" id="SSF55785">
    <property type="entry name" value="PYP-like sensor domain (PAS domain)"/>
    <property type="match status" value="1"/>
</dbReference>
<evidence type="ECO:0000256" key="5">
    <source>
        <dbReference type="ARBA" id="ARBA00022475"/>
    </source>
</evidence>
<evidence type="ECO:0000256" key="12">
    <source>
        <dbReference type="ARBA" id="ARBA00023136"/>
    </source>
</evidence>
<name>A0A848LIR6_9BACT</name>
<dbReference type="SUPFAM" id="SSF55874">
    <property type="entry name" value="ATPase domain of HSP90 chaperone/DNA topoisomerase II/histidine kinase"/>
    <property type="match status" value="1"/>
</dbReference>
<feature type="domain" description="PAS" evidence="14">
    <location>
        <begin position="10"/>
        <end position="52"/>
    </location>
</feature>
<evidence type="ECO:0000256" key="4">
    <source>
        <dbReference type="ARBA" id="ARBA00012438"/>
    </source>
</evidence>
<dbReference type="InterPro" id="IPR003594">
    <property type="entry name" value="HATPase_dom"/>
</dbReference>
<keyword evidence="6" id="KW-0597">Phosphoprotein</keyword>
<comment type="subcellular location">
    <subcellularLocation>
        <location evidence="2">Cell membrane</location>
    </subcellularLocation>
    <subcellularLocation>
        <location evidence="3">Membrane raft</location>
        <topology evidence="3">Multi-pass membrane protein</topology>
    </subcellularLocation>
</comment>
<dbReference type="CDD" id="cd00082">
    <property type="entry name" value="HisKA"/>
    <property type="match status" value="1"/>
</dbReference>
<sequence>MPASFLKTDDPEFLGTLLTQLPQGLVAVDAKGQLQFLNEEAARQWGLEPSEVPPSAESLAWLTPEGGPLPSDATPLGRALGGESFQAERYALPRKDGSRLVVECDGRPLWGSGGLRGAVLVTRPARASAAAPGTGAGESPDQMRDEFLAVVSHELRTPLNAVLGWASVLRQRKLDANMTQKALETIERNARVQARLVEDLLDLGRVVSGKLKVGMRPLEPRAFIQAALETVRSAAEARHVTLEAELDGADGLSVSGDPERLQQVVWNLLANAVKFTPAGGRVMVRAQGLDGQLLIEVQDTGMGIPAEFMPHLFERFQQADTGPVKTQRGLGLGLALVRHLVELHGGTVSAFSEGQDRGSTFRVYLPLLRP</sequence>
<evidence type="ECO:0000259" key="13">
    <source>
        <dbReference type="PROSITE" id="PS50109"/>
    </source>
</evidence>
<keyword evidence="10" id="KW-0067">ATP-binding</keyword>
<dbReference type="GO" id="GO:0005524">
    <property type="term" value="F:ATP binding"/>
    <property type="evidence" value="ECO:0007669"/>
    <property type="project" value="UniProtKB-KW"/>
</dbReference>
<keyword evidence="8" id="KW-0547">Nucleotide-binding</keyword>
<organism evidence="15 16">
    <name type="scientific">Pyxidicoccus fallax</name>
    <dbReference type="NCBI Taxonomy" id="394095"/>
    <lineage>
        <taxon>Bacteria</taxon>
        <taxon>Pseudomonadati</taxon>
        <taxon>Myxococcota</taxon>
        <taxon>Myxococcia</taxon>
        <taxon>Myxococcales</taxon>
        <taxon>Cystobacterineae</taxon>
        <taxon>Myxococcaceae</taxon>
        <taxon>Pyxidicoccus</taxon>
    </lineage>
</organism>
<dbReference type="PROSITE" id="PS50112">
    <property type="entry name" value="PAS"/>
    <property type="match status" value="1"/>
</dbReference>
<comment type="caution">
    <text evidence="15">The sequence shown here is derived from an EMBL/GenBank/DDBJ whole genome shotgun (WGS) entry which is preliminary data.</text>
</comment>
<dbReference type="Pfam" id="PF00512">
    <property type="entry name" value="HisKA"/>
    <property type="match status" value="1"/>
</dbReference>
<dbReference type="PRINTS" id="PR00344">
    <property type="entry name" value="BCTRLSENSOR"/>
</dbReference>
<dbReference type="InterPro" id="IPR003661">
    <property type="entry name" value="HisK_dim/P_dom"/>
</dbReference>
<dbReference type="AlphaFoldDB" id="A0A848LIR6"/>
<evidence type="ECO:0000259" key="14">
    <source>
        <dbReference type="PROSITE" id="PS50112"/>
    </source>
</evidence>
<dbReference type="EC" id="2.7.13.3" evidence="4"/>
<dbReference type="CDD" id="cd16922">
    <property type="entry name" value="HATPase_EvgS-ArcB-TorS-like"/>
    <property type="match status" value="1"/>
</dbReference>
<dbReference type="Proteomes" id="UP000518300">
    <property type="component" value="Unassembled WGS sequence"/>
</dbReference>
<gene>
    <name evidence="15" type="ORF">HG543_22480</name>
</gene>
<keyword evidence="5" id="KW-1003">Cell membrane</keyword>